<organism evidence="1 2">
    <name type="scientific">Trifolium medium</name>
    <dbReference type="NCBI Taxonomy" id="97028"/>
    <lineage>
        <taxon>Eukaryota</taxon>
        <taxon>Viridiplantae</taxon>
        <taxon>Streptophyta</taxon>
        <taxon>Embryophyta</taxon>
        <taxon>Tracheophyta</taxon>
        <taxon>Spermatophyta</taxon>
        <taxon>Magnoliopsida</taxon>
        <taxon>eudicotyledons</taxon>
        <taxon>Gunneridae</taxon>
        <taxon>Pentapetalae</taxon>
        <taxon>rosids</taxon>
        <taxon>fabids</taxon>
        <taxon>Fabales</taxon>
        <taxon>Fabaceae</taxon>
        <taxon>Papilionoideae</taxon>
        <taxon>50 kb inversion clade</taxon>
        <taxon>NPAAA clade</taxon>
        <taxon>Hologalegina</taxon>
        <taxon>IRL clade</taxon>
        <taxon>Trifolieae</taxon>
        <taxon>Trifolium</taxon>
    </lineage>
</organism>
<keyword evidence="2" id="KW-1185">Reference proteome</keyword>
<dbReference type="Proteomes" id="UP000265520">
    <property type="component" value="Unassembled WGS sequence"/>
</dbReference>
<comment type="caution">
    <text evidence="1">The sequence shown here is derived from an EMBL/GenBank/DDBJ whole genome shotgun (WGS) entry which is preliminary data.</text>
</comment>
<proteinExistence type="predicted"/>
<evidence type="ECO:0000313" key="1">
    <source>
        <dbReference type="EMBL" id="MCI51582.1"/>
    </source>
</evidence>
<reference evidence="1 2" key="1">
    <citation type="journal article" date="2018" name="Front. Plant Sci.">
        <title>Red Clover (Trifolium pratense) and Zigzag Clover (T. medium) - A Picture of Genomic Similarities and Differences.</title>
        <authorList>
            <person name="Dluhosova J."/>
            <person name="Istvanek J."/>
            <person name="Nedelnik J."/>
            <person name="Repkova J."/>
        </authorList>
    </citation>
    <scope>NUCLEOTIDE SEQUENCE [LARGE SCALE GENOMIC DNA]</scope>
    <source>
        <strain evidence="2">cv. 10/8</strain>
        <tissue evidence="1">Leaf</tissue>
    </source>
</reference>
<feature type="non-terminal residue" evidence="1">
    <location>
        <position position="40"/>
    </location>
</feature>
<sequence length="40" mass="4811">MRREAPNAPPSVLDYIREQRIWIGREAVDLMKLREKSEKK</sequence>
<dbReference type="EMBL" id="LXQA010434008">
    <property type="protein sequence ID" value="MCI51582.1"/>
    <property type="molecule type" value="Genomic_DNA"/>
</dbReference>
<name>A0A392ST21_9FABA</name>
<protein>
    <submittedName>
        <fullName evidence="1">Uncharacterized protein</fullName>
    </submittedName>
</protein>
<dbReference type="AlphaFoldDB" id="A0A392ST21"/>
<evidence type="ECO:0000313" key="2">
    <source>
        <dbReference type="Proteomes" id="UP000265520"/>
    </source>
</evidence>
<accession>A0A392ST21</accession>